<feature type="domain" description="NADH:quinone oxidoreductase/Mrp antiporter transmembrane" evidence="10">
    <location>
        <begin position="137"/>
        <end position="443"/>
    </location>
</feature>
<feature type="transmembrane region" description="Helical" evidence="9">
    <location>
        <begin position="293"/>
        <end position="312"/>
    </location>
</feature>
<dbReference type="RefSeq" id="WP_074632636.1">
    <property type="nucleotide sequence ID" value="NZ_FNKY01000001.1"/>
</dbReference>
<dbReference type="PANTHER" id="PTHR42703:SF1">
    <property type="entry name" value="NA(+)_H(+) ANTIPORTER SUBUNIT D1"/>
    <property type="match status" value="1"/>
</dbReference>
<name>A0ABY0TLK0_9PROT</name>
<feature type="transmembrane region" description="Helical" evidence="9">
    <location>
        <begin position="6"/>
        <end position="27"/>
    </location>
</feature>
<dbReference type="PANTHER" id="PTHR42703">
    <property type="entry name" value="NADH DEHYDROGENASE"/>
    <property type="match status" value="1"/>
</dbReference>
<keyword evidence="4 7" id="KW-0812">Transmembrane</keyword>
<protein>
    <submittedName>
        <fullName evidence="11">Multicomponent K+:H+ antiporter subunit D</fullName>
    </submittedName>
</protein>
<comment type="similarity">
    <text evidence="2">Belongs to the CPA3 antiporters (TC 2.A.63) subunit D family.</text>
</comment>
<evidence type="ECO:0000256" key="6">
    <source>
        <dbReference type="ARBA" id="ARBA00023136"/>
    </source>
</evidence>
<feature type="transmembrane region" description="Helical" evidence="9">
    <location>
        <begin position="319"/>
        <end position="340"/>
    </location>
</feature>
<evidence type="ECO:0000256" key="9">
    <source>
        <dbReference type="SAM" id="Phobius"/>
    </source>
</evidence>
<evidence type="ECO:0000313" key="11">
    <source>
        <dbReference type="EMBL" id="SDQ79664.1"/>
    </source>
</evidence>
<feature type="transmembrane region" description="Helical" evidence="9">
    <location>
        <begin position="497"/>
        <end position="517"/>
    </location>
</feature>
<evidence type="ECO:0000256" key="8">
    <source>
        <dbReference type="SAM" id="MobiDB-lite"/>
    </source>
</evidence>
<dbReference type="EMBL" id="FNKY01000001">
    <property type="protein sequence ID" value="SDQ79664.1"/>
    <property type="molecule type" value="Genomic_DNA"/>
</dbReference>
<dbReference type="InterPro" id="IPR050586">
    <property type="entry name" value="CPA3_Na-H_Antiporter_D"/>
</dbReference>
<evidence type="ECO:0000256" key="1">
    <source>
        <dbReference type="ARBA" id="ARBA00004651"/>
    </source>
</evidence>
<feature type="transmembrane region" description="Helical" evidence="9">
    <location>
        <begin position="76"/>
        <end position="107"/>
    </location>
</feature>
<proteinExistence type="inferred from homology"/>
<sequence length="577" mass="59700">MNTWIQHLPIFPVVVPLVAGAAMLLFAEARRTERAIVALCAALANLAAAVALIYVVSDAMPEIWPDGISVYLLGGWQAPFGIVLVVDRLSAVMLLLNAVLALASLVYAQARWKKMGPHFQSLFQFIVMGINGAFLTGDLFNLFVFVEVLLAASYGLALHGLGAARVKAGLHYIAVNLAGSFVFLIGVSLIYGASGTLNMADLAARVPTLPDGDRILFEAGAAILGVAFLLKAGAWPLNFWLPATYSAAAPPVAAIFSIMTKVGIYALLRLGSLLSDPSISSGNLGGPAPFGDGWLFGIGLVTLVLGTAGMLAARQPQRLAAYCVIASAGTLLTALGLGGAGMKSAALFYLVSSVLATGAFFMLSEMIERTQRSGENVPEDAAESFDLEEPLDPSRPDEAVGIVIPAAMAFLGMSFIACALLVTGLPPLSGFVAKFWILSAALETVPSDMPLEALPTSIWVLWAAVLGSSLIGVIALCKMGVRLFWNSGEIVTPQLHLVEAAPVAVLLLLSVALAVGAGPASDFLGLAGHSLSSPQTYIDAVLGGGPLSNALHETEVIEVIEGLGGVGGVGETGGIGR</sequence>
<keyword evidence="3" id="KW-1003">Cell membrane</keyword>
<keyword evidence="6 9" id="KW-0472">Membrane</keyword>
<keyword evidence="12" id="KW-1185">Reference proteome</keyword>
<feature type="transmembrane region" description="Helical" evidence="9">
    <location>
        <begin position="36"/>
        <end position="56"/>
    </location>
</feature>
<keyword evidence="5 9" id="KW-1133">Transmembrane helix</keyword>
<evidence type="ECO:0000313" key="12">
    <source>
        <dbReference type="Proteomes" id="UP000183471"/>
    </source>
</evidence>
<evidence type="ECO:0000256" key="2">
    <source>
        <dbReference type="ARBA" id="ARBA00005346"/>
    </source>
</evidence>
<dbReference type="Pfam" id="PF00361">
    <property type="entry name" value="Proton_antipo_M"/>
    <property type="match status" value="1"/>
</dbReference>
<comment type="subcellular location">
    <subcellularLocation>
        <location evidence="1">Cell membrane</location>
        <topology evidence="1">Multi-pass membrane protein</topology>
    </subcellularLocation>
    <subcellularLocation>
        <location evidence="7">Membrane</location>
        <topology evidence="7">Multi-pass membrane protein</topology>
    </subcellularLocation>
</comment>
<evidence type="ECO:0000259" key="10">
    <source>
        <dbReference type="Pfam" id="PF00361"/>
    </source>
</evidence>
<feature type="transmembrane region" description="Helical" evidence="9">
    <location>
        <begin position="399"/>
        <end position="422"/>
    </location>
</feature>
<dbReference type="NCBIfam" id="NF009309">
    <property type="entry name" value="PRK12666.1"/>
    <property type="match status" value="1"/>
</dbReference>
<evidence type="ECO:0000256" key="4">
    <source>
        <dbReference type="ARBA" id="ARBA00022692"/>
    </source>
</evidence>
<reference evidence="11 12" key="1">
    <citation type="submission" date="2016-10" db="EMBL/GenBank/DDBJ databases">
        <authorList>
            <person name="Varghese N."/>
            <person name="Submissions S."/>
        </authorList>
    </citation>
    <scope>NUCLEOTIDE SEQUENCE [LARGE SCALE GENOMIC DNA]</scope>
    <source>
        <strain evidence="11 12">Nl1</strain>
    </source>
</reference>
<feature type="transmembrane region" description="Helical" evidence="9">
    <location>
        <begin position="459"/>
        <end position="485"/>
    </location>
</feature>
<feature type="transmembrane region" description="Helical" evidence="9">
    <location>
        <begin position="173"/>
        <end position="194"/>
    </location>
</feature>
<dbReference type="InterPro" id="IPR001750">
    <property type="entry name" value="ND/Mrp_TM"/>
</dbReference>
<gene>
    <name evidence="11" type="ORF">SAMN05216402_2322</name>
</gene>
<feature type="transmembrane region" description="Helical" evidence="9">
    <location>
        <begin position="214"/>
        <end position="235"/>
    </location>
</feature>
<evidence type="ECO:0000256" key="7">
    <source>
        <dbReference type="RuleBase" id="RU000320"/>
    </source>
</evidence>
<feature type="transmembrane region" description="Helical" evidence="9">
    <location>
        <begin position="346"/>
        <end position="363"/>
    </location>
</feature>
<accession>A0ABY0TLK0</accession>
<dbReference type="Proteomes" id="UP000183471">
    <property type="component" value="Unassembled WGS sequence"/>
</dbReference>
<feature type="transmembrane region" description="Helical" evidence="9">
    <location>
        <begin position="142"/>
        <end position="161"/>
    </location>
</feature>
<organism evidence="11 12">
    <name type="scientific">Nitrosospira multiformis</name>
    <dbReference type="NCBI Taxonomy" id="1231"/>
    <lineage>
        <taxon>Bacteria</taxon>
        <taxon>Pseudomonadati</taxon>
        <taxon>Pseudomonadota</taxon>
        <taxon>Betaproteobacteria</taxon>
        <taxon>Nitrosomonadales</taxon>
        <taxon>Nitrosomonadaceae</taxon>
        <taxon>Nitrosospira</taxon>
    </lineage>
</organism>
<feature type="region of interest" description="Disordered" evidence="8">
    <location>
        <begin position="373"/>
        <end position="393"/>
    </location>
</feature>
<comment type="caution">
    <text evidence="11">The sequence shown here is derived from an EMBL/GenBank/DDBJ whole genome shotgun (WGS) entry which is preliminary data.</text>
</comment>
<feature type="transmembrane region" description="Helical" evidence="9">
    <location>
        <begin position="247"/>
        <end position="268"/>
    </location>
</feature>
<evidence type="ECO:0000256" key="3">
    <source>
        <dbReference type="ARBA" id="ARBA00022475"/>
    </source>
</evidence>
<feature type="compositionally biased region" description="Acidic residues" evidence="8">
    <location>
        <begin position="377"/>
        <end position="391"/>
    </location>
</feature>
<evidence type="ECO:0000256" key="5">
    <source>
        <dbReference type="ARBA" id="ARBA00022989"/>
    </source>
</evidence>